<sequence length="92" mass="10384">MRNNGSIFEEETYRRPGIKEVSAVGLTTFGLSLISFIGVIFIVANFDEVTAKIAVFVAGLVSSGIPFLIAAVAVICFVVRSRWRWRTRFWRR</sequence>
<dbReference type="AlphaFoldDB" id="A0A395UUX9"/>
<organism evidence="2 3">
    <name type="scientific">Agathobacter rectalis</name>
    <dbReference type="NCBI Taxonomy" id="39491"/>
    <lineage>
        <taxon>Bacteria</taxon>
        <taxon>Bacillati</taxon>
        <taxon>Bacillota</taxon>
        <taxon>Clostridia</taxon>
        <taxon>Lachnospirales</taxon>
        <taxon>Lachnospiraceae</taxon>
        <taxon>Agathobacter</taxon>
    </lineage>
</organism>
<comment type="caution">
    <text evidence="2">The sequence shown here is derived from an EMBL/GenBank/DDBJ whole genome shotgun (WGS) entry which is preliminary data.</text>
</comment>
<keyword evidence="1" id="KW-0472">Membrane</keyword>
<evidence type="ECO:0000256" key="1">
    <source>
        <dbReference type="SAM" id="Phobius"/>
    </source>
</evidence>
<feature type="transmembrane region" description="Helical" evidence="1">
    <location>
        <begin position="56"/>
        <end position="79"/>
    </location>
</feature>
<name>A0A395UUX9_9FIRM</name>
<gene>
    <name evidence="2" type="ORF">DWY38_14200</name>
</gene>
<proteinExistence type="predicted"/>
<evidence type="ECO:0000313" key="3">
    <source>
        <dbReference type="Proteomes" id="UP000266066"/>
    </source>
</evidence>
<dbReference type="Proteomes" id="UP000266066">
    <property type="component" value="Unassembled WGS sequence"/>
</dbReference>
<protein>
    <submittedName>
        <fullName evidence="2">Uncharacterized protein</fullName>
    </submittedName>
</protein>
<keyword evidence="1" id="KW-1133">Transmembrane helix</keyword>
<dbReference type="RefSeq" id="WP_118392561.1">
    <property type="nucleotide sequence ID" value="NZ_QRUJ01000021.1"/>
</dbReference>
<dbReference type="EMBL" id="QRUJ01000021">
    <property type="protein sequence ID" value="RGR52505.1"/>
    <property type="molecule type" value="Genomic_DNA"/>
</dbReference>
<evidence type="ECO:0000313" key="2">
    <source>
        <dbReference type="EMBL" id="RGR52505.1"/>
    </source>
</evidence>
<accession>A0A395UUX9</accession>
<feature type="transmembrane region" description="Helical" evidence="1">
    <location>
        <begin position="21"/>
        <end position="44"/>
    </location>
</feature>
<keyword evidence="1" id="KW-0812">Transmembrane</keyword>
<reference evidence="2 3" key="1">
    <citation type="submission" date="2018-08" db="EMBL/GenBank/DDBJ databases">
        <title>A genome reference for cultivated species of the human gut microbiota.</title>
        <authorList>
            <person name="Zou Y."/>
            <person name="Xue W."/>
            <person name="Luo G."/>
        </authorList>
    </citation>
    <scope>NUCLEOTIDE SEQUENCE [LARGE SCALE GENOMIC DNA]</scope>
    <source>
        <strain evidence="2 3">AF25-15</strain>
    </source>
</reference>